<reference evidence="2 3" key="2">
    <citation type="submission" date="2014-05" db="EMBL/GenBank/DDBJ databases">
        <title>Draft genome sequence of Halobacillus karajensis HK-03.</title>
        <authorList>
            <person name="Khelaifia S."/>
            <person name="Croce O."/>
            <person name="Lagier J.C."/>
            <person name="Raoult D."/>
        </authorList>
    </citation>
    <scope>NUCLEOTIDE SEQUENCE [LARGE SCALE GENOMIC DNA]</scope>
    <source>
        <strain evidence="2 3">HD-03</strain>
    </source>
</reference>
<gene>
    <name evidence="2" type="ORF">BN983_00833</name>
</gene>
<evidence type="ECO:0000313" key="3">
    <source>
        <dbReference type="Proteomes" id="UP000028868"/>
    </source>
</evidence>
<dbReference type="EMBL" id="CCDI010000001">
    <property type="protein sequence ID" value="CDQ22620.1"/>
    <property type="molecule type" value="Genomic_DNA"/>
</dbReference>
<reference evidence="3" key="1">
    <citation type="submission" date="2014-03" db="EMBL/GenBank/DDBJ databases">
        <authorList>
            <person name="Urmite Genomes U."/>
        </authorList>
    </citation>
    <scope>NUCLEOTIDE SEQUENCE [LARGE SCALE GENOMIC DNA]</scope>
    <source>
        <strain evidence="3">HD-03</strain>
    </source>
</reference>
<accession>A0A059NWA2</accession>
<comment type="caution">
    <text evidence="2">The sequence shown here is derived from an EMBL/GenBank/DDBJ whole genome shotgun (WGS) entry which is preliminary data.</text>
</comment>
<feature type="coiled-coil region" evidence="1">
    <location>
        <begin position="40"/>
        <end position="67"/>
    </location>
</feature>
<evidence type="ECO:0000256" key="1">
    <source>
        <dbReference type="SAM" id="Coils"/>
    </source>
</evidence>
<evidence type="ECO:0000313" key="2">
    <source>
        <dbReference type="EMBL" id="CDQ22620.1"/>
    </source>
</evidence>
<dbReference type="RefSeq" id="WP_035505985.1">
    <property type="nucleotide sequence ID" value="NZ_CCDI010000001.1"/>
</dbReference>
<name>A0A059NWA2_9BACI</name>
<proteinExistence type="predicted"/>
<organism evidence="2 3">
    <name type="scientific">Halobacillus karajensis</name>
    <dbReference type="NCBI Taxonomy" id="195088"/>
    <lineage>
        <taxon>Bacteria</taxon>
        <taxon>Bacillati</taxon>
        <taxon>Bacillota</taxon>
        <taxon>Bacilli</taxon>
        <taxon>Bacillales</taxon>
        <taxon>Bacillaceae</taxon>
        <taxon>Halobacillus</taxon>
    </lineage>
</organism>
<sequence>MASLYELHGNYLELQQMIEDGHEGLEDTLQSIEDAIPVKLENTARIIRNLEAENEMYKAEEKRLADRRKSNENSIKRLKEGIQMVMESSGNKKVKTPLFSFGIQNNPPSVHVTDDTAIPKDFFIPVDPKLDKKMILKLLKEGNQVPGAELKQSESLRIR</sequence>
<dbReference type="SUPFAM" id="SSF161266">
    <property type="entry name" value="Gam-like"/>
    <property type="match status" value="1"/>
</dbReference>
<dbReference type="Pfam" id="PF05565">
    <property type="entry name" value="Sipho_Gp157"/>
    <property type="match status" value="1"/>
</dbReference>
<keyword evidence="3" id="KW-1185">Reference proteome</keyword>
<protein>
    <submittedName>
        <fullName evidence="2">Siphovirus Gp157</fullName>
    </submittedName>
</protein>
<dbReference type="AlphaFoldDB" id="A0A059NWA2"/>
<dbReference type="Proteomes" id="UP000028868">
    <property type="component" value="Unassembled WGS sequence"/>
</dbReference>
<keyword evidence="1" id="KW-0175">Coiled coil</keyword>
<dbReference type="InterPro" id="IPR008840">
    <property type="entry name" value="Sipho_Gp157"/>
</dbReference>